<accession>A0AAD2CV56</accession>
<organism evidence="3 4">
    <name type="scientific">Cylindrotheca closterium</name>
    <dbReference type="NCBI Taxonomy" id="2856"/>
    <lineage>
        <taxon>Eukaryota</taxon>
        <taxon>Sar</taxon>
        <taxon>Stramenopiles</taxon>
        <taxon>Ochrophyta</taxon>
        <taxon>Bacillariophyta</taxon>
        <taxon>Bacillariophyceae</taxon>
        <taxon>Bacillariophycidae</taxon>
        <taxon>Bacillariales</taxon>
        <taxon>Bacillariaceae</taxon>
        <taxon>Cylindrotheca</taxon>
    </lineage>
</organism>
<dbReference type="InterPro" id="IPR036865">
    <property type="entry name" value="CRAL-TRIO_dom_sf"/>
</dbReference>
<feature type="domain" description="DUF6824" evidence="2">
    <location>
        <begin position="340"/>
        <end position="420"/>
    </location>
</feature>
<protein>
    <recommendedName>
        <fullName evidence="2">DUF6824 domain-containing protein</fullName>
    </recommendedName>
</protein>
<keyword evidence="4" id="KW-1185">Reference proteome</keyword>
<evidence type="ECO:0000313" key="4">
    <source>
        <dbReference type="Proteomes" id="UP001295423"/>
    </source>
</evidence>
<evidence type="ECO:0000313" key="3">
    <source>
        <dbReference type="EMBL" id="CAJ1944449.1"/>
    </source>
</evidence>
<dbReference type="EMBL" id="CAKOGP040001224">
    <property type="protein sequence ID" value="CAJ1944449.1"/>
    <property type="molecule type" value="Genomic_DNA"/>
</dbReference>
<name>A0AAD2CV56_9STRA</name>
<dbReference type="Gene3D" id="3.40.525.10">
    <property type="entry name" value="CRAL-TRIO lipid binding domain"/>
    <property type="match status" value="1"/>
</dbReference>
<reference evidence="3" key="1">
    <citation type="submission" date="2023-08" db="EMBL/GenBank/DDBJ databases">
        <authorList>
            <person name="Audoor S."/>
            <person name="Bilcke G."/>
        </authorList>
    </citation>
    <scope>NUCLEOTIDE SEQUENCE</scope>
</reference>
<dbReference type="InterPro" id="IPR049227">
    <property type="entry name" value="DUF6824"/>
</dbReference>
<dbReference type="AlphaFoldDB" id="A0AAD2CV56"/>
<comment type="caution">
    <text evidence="3">The sequence shown here is derived from an EMBL/GenBank/DDBJ whole genome shotgun (WGS) entry which is preliminary data.</text>
</comment>
<evidence type="ECO:0000259" key="2">
    <source>
        <dbReference type="Pfam" id="PF20710"/>
    </source>
</evidence>
<feature type="region of interest" description="Disordered" evidence="1">
    <location>
        <begin position="1"/>
        <end position="21"/>
    </location>
</feature>
<dbReference type="Pfam" id="PF20710">
    <property type="entry name" value="DUF6824"/>
    <property type="match status" value="1"/>
</dbReference>
<dbReference type="InterPro" id="IPR036273">
    <property type="entry name" value="CRAL/TRIO_N_dom_sf"/>
</dbReference>
<proteinExistence type="predicted"/>
<gene>
    <name evidence="3" type="ORF">CYCCA115_LOCUS8893</name>
</gene>
<evidence type="ECO:0000256" key="1">
    <source>
        <dbReference type="SAM" id="MobiDB-lite"/>
    </source>
</evidence>
<dbReference type="Proteomes" id="UP001295423">
    <property type="component" value="Unassembled WGS sequence"/>
</dbReference>
<sequence length="432" mass="49181">MSFQEPPSSFVEDIPDSNPSPDDIDNLLNTELCSLSLNERGQVFDDIHGVSDVIEETPELVSEGLQRVDEELKLINDKYAYDFAYALDPKYVKNRVFLLRFLRATMFDAHSAASRIVQHFEIKMELFGKEKLSQDITQDDLDPEDLTMLYAGYYQNIGVRDRAGRGVDLWLTGLKPKLGLDPVTETKHRLRRMFYAQMVISMDEEIQKKGQVIIVWAVDMPQGSNKNRSAVWATVKMLSCLPIRLNAVHICYDSVLLKALITLGSYAADAFTRVRMRSHYGSYSECVHELKTFGIPIYALPFDENGNVSTENHKAFWGKRRQLERSCSGLGKVLSPGPFDVLLGRGRLCQEHVGNVRYRQMVVKHKQQYDNSSTVDKTAISFMIVNMVKDSSGRFLKDNGNGWVEVDDKRARDKVSHSFRTLRYTNNAASKP</sequence>
<dbReference type="SUPFAM" id="SSF46938">
    <property type="entry name" value="CRAL/TRIO N-terminal domain"/>
    <property type="match status" value="1"/>
</dbReference>